<evidence type="ECO:0000256" key="1">
    <source>
        <dbReference type="ARBA" id="ARBA00012513"/>
    </source>
</evidence>
<dbReference type="SUPFAM" id="SSF56112">
    <property type="entry name" value="Protein kinase-like (PK-like)"/>
    <property type="match status" value="1"/>
</dbReference>
<evidence type="ECO:0000256" key="7">
    <source>
        <dbReference type="ARBA" id="ARBA00022840"/>
    </source>
</evidence>
<keyword evidence="7" id="KW-0067">ATP-binding</keyword>
<dbReference type="InterPro" id="IPR050236">
    <property type="entry name" value="Ser_Thr_kinase_AGC"/>
</dbReference>
<dbReference type="Gene3D" id="1.10.510.10">
    <property type="entry name" value="Transferase(Phosphotransferase) domain 1"/>
    <property type="match status" value="1"/>
</dbReference>
<dbReference type="FunFam" id="1.10.510.10:FF:000024">
    <property type="entry name" value="Probable serine/threonine-protein kinase cot-1"/>
    <property type="match status" value="1"/>
</dbReference>
<dbReference type="RefSeq" id="XP_068369848.1">
    <property type="nucleotide sequence ID" value="XM_068496955.1"/>
</dbReference>
<organism evidence="12 13">
    <name type="scientific">Tritrichomonas foetus</name>
    <dbReference type="NCBI Taxonomy" id="1144522"/>
    <lineage>
        <taxon>Eukaryota</taxon>
        <taxon>Metamonada</taxon>
        <taxon>Parabasalia</taxon>
        <taxon>Tritrichomonadida</taxon>
        <taxon>Tritrichomonadidae</taxon>
        <taxon>Tritrichomonas</taxon>
    </lineage>
</organism>
<dbReference type="InterPro" id="IPR011009">
    <property type="entry name" value="Kinase-like_dom_sf"/>
</dbReference>
<feature type="region of interest" description="Disordered" evidence="10">
    <location>
        <begin position="494"/>
        <end position="518"/>
    </location>
</feature>
<evidence type="ECO:0000256" key="9">
    <source>
        <dbReference type="ARBA" id="ARBA00048679"/>
    </source>
</evidence>
<feature type="domain" description="Protein kinase" evidence="11">
    <location>
        <begin position="319"/>
        <end position="620"/>
    </location>
</feature>
<dbReference type="GO" id="GO:0035556">
    <property type="term" value="P:intracellular signal transduction"/>
    <property type="evidence" value="ECO:0007669"/>
    <property type="project" value="TreeGrafter"/>
</dbReference>
<dbReference type="GO" id="GO:0007010">
    <property type="term" value="P:cytoskeleton organization"/>
    <property type="evidence" value="ECO:0007669"/>
    <property type="project" value="UniProtKB-ARBA"/>
</dbReference>
<comment type="caution">
    <text evidence="12">The sequence shown here is derived from an EMBL/GenBank/DDBJ whole genome shotgun (WGS) entry which is preliminary data.</text>
</comment>
<feature type="compositionally biased region" description="Low complexity" evidence="10">
    <location>
        <begin position="693"/>
        <end position="705"/>
    </location>
</feature>
<dbReference type="EC" id="2.7.11.1" evidence="1"/>
<keyword evidence="6 12" id="KW-0418">Kinase</keyword>
<keyword evidence="4" id="KW-0808">Transferase</keyword>
<dbReference type="GO" id="GO:0004674">
    <property type="term" value="F:protein serine/threonine kinase activity"/>
    <property type="evidence" value="ECO:0007669"/>
    <property type="project" value="UniProtKB-KW"/>
</dbReference>
<keyword evidence="3" id="KW-0597">Phosphoprotein</keyword>
<feature type="compositionally biased region" description="Basic and acidic residues" evidence="10">
    <location>
        <begin position="503"/>
        <end position="513"/>
    </location>
</feature>
<dbReference type="GeneID" id="94831659"/>
<sequence length="752" mass="85277">MFKKSKNFLGQHRFSCSAIETLRTSNSYDSITIAPEIEEIHQALESTKKKVDIRLENLLPTNFEELDDLINATIDLPVTKLDSTLPTLIEETKQLGQFDSEKEFQTPLIVLLSSLLQLAQLNKLRKLEGDELKSVLLFYKEKDHRGNSLSTFPFSVLNRHMKLLEEPLETKLCICRICECAVKPENLKMHSQSCKDYHVSTHKIKRNDEKILKIIRNSKYRTKITSEIATKVKTKAPITSRHLNEIDDLIIELDSYSNPIIDNKLIVALSERRDIVANAIMYLTDAINTQETIQHIDIDDFEITDDIKLPEPSNGVESFGRLKPLARGAFGRVSLCQKIKTGDFYAIKSIPKTEIHSRNGFSQLLLEKESMAKAMSANVVRLFFTFQAFDYIFLVMEFMPGGDLYNLLSSVGSLDEDSIRFYGSEIASALVNLHDRGIVHCDVKPDNLLIGEDGHLKLTDFGLSKMSFVEKALVGDSTSFLIDIDENAFEPNEFNPTIRKKKSSNDDDNHKNNGEVPGTPNYLAPELILGEKITTACDWWSFGCILYEMINGVPPFQGETTFDLFEAVTSGSFEWFDETDNDEEDAFEVSPELKDLVNGLLRVNPKQRYGKMAVLNHPFFSGIEFNNVTISKSRSFSPTVPIQTKPKCNSARPIEKPTNRQSTSSCLEVPFKPTRRSSIDTSYFANSRNRSLSSASSSASLSPRNSDVEDYQNEESQHTKERFYELWDGANYIALHELNLENERKLNNPNNT</sequence>
<dbReference type="Gene3D" id="3.30.200.20">
    <property type="entry name" value="Phosphorylase Kinase, domain 1"/>
    <property type="match status" value="1"/>
</dbReference>
<evidence type="ECO:0000256" key="8">
    <source>
        <dbReference type="ARBA" id="ARBA00047899"/>
    </source>
</evidence>
<proteinExistence type="predicted"/>
<evidence type="ECO:0000256" key="10">
    <source>
        <dbReference type="SAM" id="MobiDB-lite"/>
    </source>
</evidence>
<evidence type="ECO:0000313" key="12">
    <source>
        <dbReference type="EMBL" id="OHT16712.1"/>
    </source>
</evidence>
<reference evidence="12" key="1">
    <citation type="submission" date="2016-10" db="EMBL/GenBank/DDBJ databases">
        <authorList>
            <person name="Benchimol M."/>
            <person name="Almeida L.G."/>
            <person name="Vasconcelos A.T."/>
            <person name="Perreira-Neves A."/>
            <person name="Rosa I.A."/>
            <person name="Tasca T."/>
            <person name="Bogo M.R."/>
            <person name="de Souza W."/>
        </authorList>
    </citation>
    <scope>NUCLEOTIDE SEQUENCE [LARGE SCALE GENOMIC DNA]</scope>
    <source>
        <strain evidence="12">K</strain>
    </source>
</reference>
<accession>A0A1J4L0U6</accession>
<evidence type="ECO:0000256" key="2">
    <source>
        <dbReference type="ARBA" id="ARBA00022527"/>
    </source>
</evidence>
<dbReference type="SMART" id="SM00220">
    <property type="entry name" value="S_TKc"/>
    <property type="match status" value="1"/>
</dbReference>
<dbReference type="PANTHER" id="PTHR24356">
    <property type="entry name" value="SERINE/THREONINE-PROTEIN KINASE"/>
    <property type="match status" value="1"/>
</dbReference>
<evidence type="ECO:0000259" key="11">
    <source>
        <dbReference type="PROSITE" id="PS50011"/>
    </source>
</evidence>
<protein>
    <recommendedName>
        <fullName evidence="1">non-specific serine/threonine protein kinase</fullName>
        <ecNumber evidence="1">2.7.11.1</ecNumber>
    </recommendedName>
</protein>
<evidence type="ECO:0000256" key="4">
    <source>
        <dbReference type="ARBA" id="ARBA00022679"/>
    </source>
</evidence>
<dbReference type="PANTHER" id="PTHR24356:SF1">
    <property type="entry name" value="SERINE_THREONINE-PROTEIN KINASE GREATWALL"/>
    <property type="match status" value="1"/>
</dbReference>
<dbReference type="EMBL" id="MLAK01000078">
    <property type="protein sequence ID" value="OHT16712.1"/>
    <property type="molecule type" value="Genomic_DNA"/>
</dbReference>
<keyword evidence="13" id="KW-1185">Reference proteome</keyword>
<dbReference type="CDD" id="cd05579">
    <property type="entry name" value="STKc_MAST_like"/>
    <property type="match status" value="1"/>
</dbReference>
<dbReference type="GO" id="GO:0005524">
    <property type="term" value="F:ATP binding"/>
    <property type="evidence" value="ECO:0007669"/>
    <property type="project" value="UniProtKB-KW"/>
</dbReference>
<feature type="region of interest" description="Disordered" evidence="10">
    <location>
        <begin position="637"/>
        <end position="670"/>
    </location>
</feature>
<dbReference type="InterPro" id="IPR000719">
    <property type="entry name" value="Prot_kinase_dom"/>
</dbReference>
<evidence type="ECO:0000256" key="6">
    <source>
        <dbReference type="ARBA" id="ARBA00022777"/>
    </source>
</evidence>
<dbReference type="Proteomes" id="UP000179807">
    <property type="component" value="Unassembled WGS sequence"/>
</dbReference>
<evidence type="ECO:0000256" key="5">
    <source>
        <dbReference type="ARBA" id="ARBA00022741"/>
    </source>
</evidence>
<gene>
    <name evidence="12" type="ORF">TRFO_12971</name>
</gene>
<dbReference type="OrthoDB" id="346907at2759"/>
<dbReference type="PROSITE" id="PS00108">
    <property type="entry name" value="PROTEIN_KINASE_ST"/>
    <property type="match status" value="1"/>
</dbReference>
<dbReference type="Pfam" id="PF00069">
    <property type="entry name" value="Pkinase"/>
    <property type="match status" value="2"/>
</dbReference>
<dbReference type="AlphaFoldDB" id="A0A1J4L0U6"/>
<dbReference type="InterPro" id="IPR008271">
    <property type="entry name" value="Ser/Thr_kinase_AS"/>
</dbReference>
<dbReference type="PROSITE" id="PS50011">
    <property type="entry name" value="PROTEIN_KINASE_DOM"/>
    <property type="match status" value="1"/>
</dbReference>
<keyword evidence="5" id="KW-0547">Nucleotide-binding</keyword>
<evidence type="ECO:0000256" key="3">
    <source>
        <dbReference type="ARBA" id="ARBA00022553"/>
    </source>
</evidence>
<comment type="catalytic activity">
    <reaction evidence="8">
        <text>L-threonyl-[protein] + ATP = O-phospho-L-threonyl-[protein] + ADP + H(+)</text>
        <dbReference type="Rhea" id="RHEA:46608"/>
        <dbReference type="Rhea" id="RHEA-COMP:11060"/>
        <dbReference type="Rhea" id="RHEA-COMP:11605"/>
        <dbReference type="ChEBI" id="CHEBI:15378"/>
        <dbReference type="ChEBI" id="CHEBI:30013"/>
        <dbReference type="ChEBI" id="CHEBI:30616"/>
        <dbReference type="ChEBI" id="CHEBI:61977"/>
        <dbReference type="ChEBI" id="CHEBI:456216"/>
        <dbReference type="EC" id="2.7.11.1"/>
    </reaction>
</comment>
<keyword evidence="2" id="KW-0723">Serine/threonine-protein kinase</keyword>
<comment type="catalytic activity">
    <reaction evidence="9">
        <text>L-seryl-[protein] + ATP = O-phospho-L-seryl-[protein] + ADP + H(+)</text>
        <dbReference type="Rhea" id="RHEA:17989"/>
        <dbReference type="Rhea" id="RHEA-COMP:9863"/>
        <dbReference type="Rhea" id="RHEA-COMP:11604"/>
        <dbReference type="ChEBI" id="CHEBI:15378"/>
        <dbReference type="ChEBI" id="CHEBI:29999"/>
        <dbReference type="ChEBI" id="CHEBI:30616"/>
        <dbReference type="ChEBI" id="CHEBI:83421"/>
        <dbReference type="ChEBI" id="CHEBI:456216"/>
        <dbReference type="EC" id="2.7.11.1"/>
    </reaction>
</comment>
<name>A0A1J4L0U6_9EUKA</name>
<feature type="region of interest" description="Disordered" evidence="10">
    <location>
        <begin position="693"/>
        <end position="717"/>
    </location>
</feature>
<evidence type="ECO:0000313" key="13">
    <source>
        <dbReference type="Proteomes" id="UP000179807"/>
    </source>
</evidence>
<dbReference type="VEuPathDB" id="TrichDB:TRFO_12971"/>